<accession>A0ABN2MUD6</accession>
<reference evidence="2 3" key="1">
    <citation type="journal article" date="2019" name="Int. J. Syst. Evol. Microbiol.">
        <title>The Global Catalogue of Microorganisms (GCM) 10K type strain sequencing project: providing services to taxonomists for standard genome sequencing and annotation.</title>
        <authorList>
            <consortium name="The Broad Institute Genomics Platform"/>
            <consortium name="The Broad Institute Genome Sequencing Center for Infectious Disease"/>
            <person name="Wu L."/>
            <person name="Ma J."/>
        </authorList>
    </citation>
    <scope>NUCLEOTIDE SEQUENCE [LARGE SCALE GENOMIC DNA]</scope>
    <source>
        <strain evidence="2 3">JCM 16009</strain>
    </source>
</reference>
<dbReference type="InterPro" id="IPR050564">
    <property type="entry name" value="F420-G6PD/mer"/>
</dbReference>
<evidence type="ECO:0000313" key="2">
    <source>
        <dbReference type="EMBL" id="GAA1839002.1"/>
    </source>
</evidence>
<dbReference type="EMBL" id="BAAAQK010000005">
    <property type="protein sequence ID" value="GAA1839002.1"/>
    <property type="molecule type" value="Genomic_DNA"/>
</dbReference>
<gene>
    <name evidence="2" type="ORF">GCM10009836_17560</name>
</gene>
<organism evidence="2 3">
    <name type="scientific">Pseudonocardia ailaonensis</name>
    <dbReference type="NCBI Taxonomy" id="367279"/>
    <lineage>
        <taxon>Bacteria</taxon>
        <taxon>Bacillati</taxon>
        <taxon>Actinomycetota</taxon>
        <taxon>Actinomycetes</taxon>
        <taxon>Pseudonocardiales</taxon>
        <taxon>Pseudonocardiaceae</taxon>
        <taxon>Pseudonocardia</taxon>
    </lineage>
</organism>
<name>A0ABN2MUD6_9PSEU</name>
<dbReference type="Pfam" id="PF00296">
    <property type="entry name" value="Bac_luciferase"/>
    <property type="match status" value="1"/>
</dbReference>
<protein>
    <submittedName>
        <fullName evidence="2">LLM class flavin-dependent oxidoreductase</fullName>
    </submittedName>
</protein>
<dbReference type="Gene3D" id="3.20.20.30">
    <property type="entry name" value="Luciferase-like domain"/>
    <property type="match status" value="1"/>
</dbReference>
<proteinExistence type="predicted"/>
<dbReference type="InterPro" id="IPR011251">
    <property type="entry name" value="Luciferase-like_dom"/>
</dbReference>
<dbReference type="RefSeq" id="WP_344414373.1">
    <property type="nucleotide sequence ID" value="NZ_BAAAQK010000005.1"/>
</dbReference>
<keyword evidence="3" id="KW-1185">Reference proteome</keyword>
<dbReference type="InterPro" id="IPR036661">
    <property type="entry name" value="Luciferase-like_sf"/>
</dbReference>
<dbReference type="PANTHER" id="PTHR43244">
    <property type="match status" value="1"/>
</dbReference>
<feature type="domain" description="Luciferase-like" evidence="1">
    <location>
        <begin position="20"/>
        <end position="212"/>
    </location>
</feature>
<comment type="caution">
    <text evidence="2">The sequence shown here is derived from an EMBL/GenBank/DDBJ whole genome shotgun (WGS) entry which is preliminary data.</text>
</comment>
<sequence length="272" mass="28786">MTGFRFGVVAAPQGPGEAWAGRARRIAGLGYSTLLAPDNLHLHAPMLALATAAQAAPDLRIAPFVLAAPLRPARTIAWEAHTLATLTGGRLDLGLGTGRPDARGEAERLGLPWGSGAQRRAQIVEAIDALREREADGPRTPVMMAASGPKALGLAAERADVVMLAAQPLTPRGEVGRMARDLRERAAGRELEIGMNVFVVGDEIPDWAVQWAGDGIADALRDSDTLAVLRGTPDEMADELERRRAELGVSYFAVAEGFAQALAPVVERLTGR</sequence>
<evidence type="ECO:0000313" key="3">
    <source>
        <dbReference type="Proteomes" id="UP001500449"/>
    </source>
</evidence>
<dbReference type="SUPFAM" id="SSF51679">
    <property type="entry name" value="Bacterial luciferase-like"/>
    <property type="match status" value="1"/>
</dbReference>
<dbReference type="Proteomes" id="UP001500449">
    <property type="component" value="Unassembled WGS sequence"/>
</dbReference>
<evidence type="ECO:0000259" key="1">
    <source>
        <dbReference type="Pfam" id="PF00296"/>
    </source>
</evidence>
<dbReference type="PANTHER" id="PTHR43244:SF2">
    <property type="entry name" value="CONSERVED HYPOTHETICAL ALANINE AND PROLINE-RICH PROTEIN"/>
    <property type="match status" value="1"/>
</dbReference>